<proteinExistence type="inferred from homology"/>
<dbReference type="GO" id="GO:0030313">
    <property type="term" value="C:cell envelope"/>
    <property type="evidence" value="ECO:0007669"/>
    <property type="project" value="UniProtKB-SubCell"/>
</dbReference>
<protein>
    <recommendedName>
        <fullName evidence="4">HTH iclR-type domain-containing protein</fullName>
    </recommendedName>
</protein>
<dbReference type="SMART" id="SM00346">
    <property type="entry name" value="HTH_ICLR"/>
    <property type="match status" value="1"/>
</dbReference>
<dbReference type="PANTHER" id="PTHR46847">
    <property type="entry name" value="D-ALLOSE-BINDING PERIPLASMIC PROTEIN-RELATED"/>
    <property type="match status" value="1"/>
</dbReference>
<dbReference type="Pfam" id="PF13407">
    <property type="entry name" value="Peripla_BP_4"/>
    <property type="match status" value="1"/>
</dbReference>
<evidence type="ECO:0000256" key="1">
    <source>
        <dbReference type="ARBA" id="ARBA00004196"/>
    </source>
</evidence>
<dbReference type="SUPFAM" id="SSF46785">
    <property type="entry name" value="Winged helix' DNA-binding domain"/>
    <property type="match status" value="1"/>
</dbReference>
<evidence type="ECO:0000313" key="5">
    <source>
        <dbReference type="EMBL" id="BBY30279.1"/>
    </source>
</evidence>
<evidence type="ECO:0000256" key="3">
    <source>
        <dbReference type="ARBA" id="ARBA00022729"/>
    </source>
</evidence>
<dbReference type="Pfam" id="PF09339">
    <property type="entry name" value="HTH_IclR"/>
    <property type="match status" value="1"/>
</dbReference>
<dbReference type="InterPro" id="IPR025997">
    <property type="entry name" value="SBP_2_dom"/>
</dbReference>
<dbReference type="GO" id="GO:0006355">
    <property type="term" value="P:regulation of DNA-templated transcription"/>
    <property type="evidence" value="ECO:0007669"/>
    <property type="project" value="InterPro"/>
</dbReference>
<dbReference type="PROSITE" id="PS51077">
    <property type="entry name" value="HTH_ICLR"/>
    <property type="match status" value="1"/>
</dbReference>
<keyword evidence="3" id="KW-0732">Signal</keyword>
<evidence type="ECO:0000256" key="2">
    <source>
        <dbReference type="ARBA" id="ARBA00007639"/>
    </source>
</evidence>
<evidence type="ECO:0000313" key="6">
    <source>
        <dbReference type="Proteomes" id="UP000467193"/>
    </source>
</evidence>
<comment type="similarity">
    <text evidence="2">Belongs to the bacterial solute-binding protein 2 family.</text>
</comment>
<comment type="subcellular location">
    <subcellularLocation>
        <location evidence="1">Cell envelope</location>
    </subcellularLocation>
</comment>
<dbReference type="Gene3D" id="1.10.10.10">
    <property type="entry name" value="Winged helix-like DNA-binding domain superfamily/Winged helix DNA-binding domain"/>
    <property type="match status" value="1"/>
</dbReference>
<dbReference type="InterPro" id="IPR005471">
    <property type="entry name" value="Tscrpt_reg_IclR_N"/>
</dbReference>
<dbReference type="Gene3D" id="3.40.50.2300">
    <property type="match status" value="2"/>
</dbReference>
<feature type="domain" description="HTH iclR-type" evidence="4">
    <location>
        <begin position="30"/>
        <end position="91"/>
    </location>
</feature>
<dbReference type="GO" id="GO:0003677">
    <property type="term" value="F:DNA binding"/>
    <property type="evidence" value="ECO:0007669"/>
    <property type="project" value="InterPro"/>
</dbReference>
<dbReference type="EMBL" id="AP022588">
    <property type="protein sequence ID" value="BBY30279.1"/>
    <property type="molecule type" value="Genomic_DNA"/>
</dbReference>
<dbReference type="PANTHER" id="PTHR46847:SF2">
    <property type="entry name" value="ABC TRANSPORTER SUGAR-BINDING PROTEIN"/>
    <property type="match status" value="1"/>
</dbReference>
<sequence length="384" mass="39836">MAGPSVIVTRMTDPAVGAQSSRAPVSRGRVPALSRAATVLRVAGDVARPLALAELADITGYPKSSVMGICHALTAENLLSRGVDGTYVLGPRAYELGSTARAEYWPIGEIGFSYPLGEAFFRAEIDALHEEADRLGARLHVHTAGEDKSEQSRRIVEFVDDAMDLILIEPVATNGLEEACARARAARIPVVAMGSAVSGADAVVATDNTKAGTLAGGALARALGGRGRVAVVGGIPITANSDRIAGCLAALSRYPGLEVAVTSYGELDAPSGRRAAEEVLRSHPDVDGFFASNDQIAIGISRVLRERGLAVPIVGVDGARGAVDEIRAGGPIIATATQDPRALAQTAMEIGAALHRGASVTRSSVYLSPRLIDVDNASDYEPWG</sequence>
<dbReference type="AlphaFoldDB" id="A0A7I7QV78"/>
<dbReference type="KEGG" id="msei:MSEDJ_43750"/>
<dbReference type="InterPro" id="IPR036388">
    <property type="entry name" value="WH-like_DNA-bd_sf"/>
</dbReference>
<organism evidence="5 6">
    <name type="scientific">Mycolicibacterium sediminis</name>
    <dbReference type="NCBI Taxonomy" id="1286180"/>
    <lineage>
        <taxon>Bacteria</taxon>
        <taxon>Bacillati</taxon>
        <taxon>Actinomycetota</taxon>
        <taxon>Actinomycetes</taxon>
        <taxon>Mycobacteriales</taxon>
        <taxon>Mycobacteriaceae</taxon>
        <taxon>Mycolicibacterium</taxon>
    </lineage>
</organism>
<name>A0A7I7QV78_9MYCO</name>
<dbReference type="GO" id="GO:0030246">
    <property type="term" value="F:carbohydrate binding"/>
    <property type="evidence" value="ECO:0007669"/>
    <property type="project" value="UniProtKB-ARBA"/>
</dbReference>
<dbReference type="SUPFAM" id="SSF53822">
    <property type="entry name" value="Periplasmic binding protein-like I"/>
    <property type="match status" value="1"/>
</dbReference>
<accession>A0A7I7QV78</accession>
<dbReference type="Proteomes" id="UP000467193">
    <property type="component" value="Chromosome"/>
</dbReference>
<evidence type="ECO:0000259" key="4">
    <source>
        <dbReference type="PROSITE" id="PS51077"/>
    </source>
</evidence>
<gene>
    <name evidence="5" type="ORF">MSEDJ_43750</name>
</gene>
<reference evidence="5 6" key="1">
    <citation type="journal article" date="2019" name="Emerg. Microbes Infect.">
        <title>Comprehensive subspecies identification of 175 nontuberculous mycobacteria species based on 7547 genomic profiles.</title>
        <authorList>
            <person name="Matsumoto Y."/>
            <person name="Kinjo T."/>
            <person name="Motooka D."/>
            <person name="Nabeya D."/>
            <person name="Jung N."/>
            <person name="Uechi K."/>
            <person name="Horii T."/>
            <person name="Iida T."/>
            <person name="Fujita J."/>
            <person name="Nakamura S."/>
        </authorList>
    </citation>
    <scope>NUCLEOTIDE SEQUENCE [LARGE SCALE GENOMIC DNA]</scope>
    <source>
        <strain evidence="5 6">JCM 17899</strain>
    </source>
</reference>
<dbReference type="InterPro" id="IPR028082">
    <property type="entry name" value="Peripla_BP_I"/>
</dbReference>
<keyword evidence="6" id="KW-1185">Reference proteome</keyword>
<dbReference type="InterPro" id="IPR036390">
    <property type="entry name" value="WH_DNA-bd_sf"/>
</dbReference>